<comment type="caution">
    <text evidence="3">The sequence shown here is derived from an EMBL/GenBank/DDBJ whole genome shotgun (WGS) entry which is preliminary data.</text>
</comment>
<organism evidence="3 4">
    <name type="scientific">Chlorella vulgaris</name>
    <name type="common">Green alga</name>
    <dbReference type="NCBI Taxonomy" id="3077"/>
    <lineage>
        <taxon>Eukaryota</taxon>
        <taxon>Viridiplantae</taxon>
        <taxon>Chlorophyta</taxon>
        <taxon>core chlorophytes</taxon>
        <taxon>Trebouxiophyceae</taxon>
        <taxon>Chlorellales</taxon>
        <taxon>Chlorellaceae</taxon>
        <taxon>Chlorella clade</taxon>
        <taxon>Chlorella</taxon>
    </lineage>
</organism>
<feature type="region of interest" description="Disordered" evidence="1">
    <location>
        <begin position="97"/>
        <end position="159"/>
    </location>
</feature>
<gene>
    <name evidence="3" type="ORF">D9Q98_002719</name>
</gene>
<keyword evidence="4" id="KW-1185">Reference proteome</keyword>
<reference evidence="3" key="1">
    <citation type="journal article" date="2019" name="Plant J.">
        <title>Chlorella vulgaris genome assembly and annotation reveals the molecular basis for metabolic acclimation to high light conditions.</title>
        <authorList>
            <person name="Cecchin M."/>
            <person name="Marcolungo L."/>
            <person name="Rossato M."/>
            <person name="Girolomoni L."/>
            <person name="Cosentino E."/>
            <person name="Cuine S."/>
            <person name="Li-Beisson Y."/>
            <person name="Delledonne M."/>
            <person name="Ballottari M."/>
        </authorList>
    </citation>
    <scope>NUCLEOTIDE SEQUENCE</scope>
    <source>
        <strain evidence="3">211/11P</strain>
    </source>
</reference>
<accession>A0A9D4TUB0</accession>
<name>A0A9D4TUB0_CHLVU</name>
<evidence type="ECO:0000313" key="4">
    <source>
        <dbReference type="Proteomes" id="UP001055712"/>
    </source>
</evidence>
<evidence type="ECO:0000256" key="2">
    <source>
        <dbReference type="SAM" id="Phobius"/>
    </source>
</evidence>
<keyword evidence="2" id="KW-0472">Membrane</keyword>
<sequence>MSFGGCDEADRLCHDAAEFEGRPGAAYSAHDAPDTAAAAANLLAAFPLLLLGLIGLLLRAGRRRRGHALGKGLVQGLKPRHFSAAGTDPAVAAAAVAASRQQAQAHSQLPFSSGGSPPRPAVPAFSPAPTGSGKRYGMGYGEAESEEEEWSEGRASEVTEDALRHLSQTPEFHAFLKARGMTPADVSTGMSRVRLYRRLRHLDPASFWHLLRPGTRTLYRSRVPSRLLLAAHYLLATSANLAAAAAVGCLYLAAPSLPAAAKAVAATATAWMVATPWLQAQPTAGGLMGLWYEEPLWGHAPPRWRCVAASLLETVYVGGSAGIGAAVSLWLRCVSSRRQSVGELLAGVHVVKEVRLLAGPNQDDGSSAEEAKSA</sequence>
<dbReference type="Proteomes" id="UP001055712">
    <property type="component" value="Unassembled WGS sequence"/>
</dbReference>
<feature type="compositionally biased region" description="Low complexity" evidence="1">
    <location>
        <begin position="97"/>
        <end position="108"/>
    </location>
</feature>
<reference evidence="3" key="2">
    <citation type="submission" date="2020-11" db="EMBL/GenBank/DDBJ databases">
        <authorList>
            <person name="Cecchin M."/>
            <person name="Marcolungo L."/>
            <person name="Rossato M."/>
            <person name="Girolomoni L."/>
            <person name="Cosentino E."/>
            <person name="Cuine S."/>
            <person name="Li-Beisson Y."/>
            <person name="Delledonne M."/>
            <person name="Ballottari M."/>
        </authorList>
    </citation>
    <scope>NUCLEOTIDE SEQUENCE</scope>
    <source>
        <strain evidence="3">211/11P</strain>
        <tissue evidence="3">Whole cell</tissue>
    </source>
</reference>
<protein>
    <submittedName>
        <fullName evidence="3">Uncharacterized protein</fullName>
    </submittedName>
</protein>
<evidence type="ECO:0000256" key="1">
    <source>
        <dbReference type="SAM" id="MobiDB-lite"/>
    </source>
</evidence>
<keyword evidence="2" id="KW-0812">Transmembrane</keyword>
<proteinExistence type="predicted"/>
<dbReference type="AlphaFoldDB" id="A0A9D4TUB0"/>
<dbReference type="EMBL" id="SIDB01000003">
    <property type="protein sequence ID" value="KAI3434654.1"/>
    <property type="molecule type" value="Genomic_DNA"/>
</dbReference>
<keyword evidence="2" id="KW-1133">Transmembrane helix</keyword>
<feature type="transmembrane region" description="Helical" evidence="2">
    <location>
        <begin position="227"/>
        <end position="253"/>
    </location>
</feature>
<evidence type="ECO:0000313" key="3">
    <source>
        <dbReference type="EMBL" id="KAI3434654.1"/>
    </source>
</evidence>
<feature type="transmembrane region" description="Helical" evidence="2">
    <location>
        <begin position="36"/>
        <end position="58"/>
    </location>
</feature>